<proteinExistence type="predicted"/>
<dbReference type="Proteomes" id="UP000540568">
    <property type="component" value="Unassembled WGS sequence"/>
</dbReference>
<reference evidence="2 3" key="1">
    <citation type="submission" date="2020-07" db="EMBL/GenBank/DDBJ databases">
        <title>Sequencing the genomes of 1000 actinobacteria strains.</title>
        <authorList>
            <person name="Klenk H.-P."/>
        </authorList>
    </citation>
    <scope>NUCLEOTIDE SEQUENCE [LARGE SCALE GENOMIC DNA]</scope>
    <source>
        <strain evidence="2 3">DSM 44121</strain>
    </source>
</reference>
<name>A0A7W3JDJ8_9MICO</name>
<comment type="caution">
    <text evidence="2">The sequence shown here is derived from an EMBL/GenBank/DDBJ whole genome shotgun (WGS) entry which is preliminary data.</text>
</comment>
<organism evidence="2 3">
    <name type="scientific">Promicromonospora sukumoe</name>
    <dbReference type="NCBI Taxonomy" id="88382"/>
    <lineage>
        <taxon>Bacteria</taxon>
        <taxon>Bacillati</taxon>
        <taxon>Actinomycetota</taxon>
        <taxon>Actinomycetes</taxon>
        <taxon>Micrococcales</taxon>
        <taxon>Promicromonosporaceae</taxon>
        <taxon>Promicromonospora</taxon>
    </lineage>
</organism>
<dbReference type="InterPro" id="IPR034660">
    <property type="entry name" value="DinB/YfiT-like"/>
</dbReference>
<dbReference type="AlphaFoldDB" id="A0A7W3JDJ8"/>
<evidence type="ECO:0008006" key="4">
    <source>
        <dbReference type="Google" id="ProtNLM"/>
    </source>
</evidence>
<dbReference type="Gene3D" id="1.20.120.450">
    <property type="entry name" value="dinb family like domain"/>
    <property type="match status" value="1"/>
</dbReference>
<evidence type="ECO:0000313" key="3">
    <source>
        <dbReference type="Proteomes" id="UP000540568"/>
    </source>
</evidence>
<sequence>MEPHEQAEEPETTRWTSATVFPDMWTDPDDDPRETDTPVTDERGMLLDYLRYYRLTLEMKCAGLDAEQLARRSAPPSGMSLLGLVRHLADGERHLRRVLAGEDVPPLYRTDEDRDGDWNGAVADPAVVDDAWRRWHTEMAATDRYLDGVTDLASWNTGVSDLGPEGGDLQVRDGLLGHVVEYARHCGHADLLRERVDGRVGQ</sequence>
<protein>
    <recommendedName>
        <fullName evidence="4">Damage-inducible protein DinB</fullName>
    </recommendedName>
</protein>
<dbReference type="RefSeq" id="WP_182620092.1">
    <property type="nucleotide sequence ID" value="NZ_BAAATF010000009.1"/>
</dbReference>
<feature type="region of interest" description="Disordered" evidence="1">
    <location>
        <begin position="21"/>
        <end position="40"/>
    </location>
</feature>
<keyword evidence="3" id="KW-1185">Reference proteome</keyword>
<dbReference type="EMBL" id="JACGWV010000003">
    <property type="protein sequence ID" value="MBA8810877.1"/>
    <property type="molecule type" value="Genomic_DNA"/>
</dbReference>
<gene>
    <name evidence="2" type="ORF">FHX71_004884</name>
</gene>
<dbReference type="Pfam" id="PF04978">
    <property type="entry name" value="MST"/>
    <property type="match status" value="1"/>
</dbReference>
<evidence type="ECO:0000313" key="2">
    <source>
        <dbReference type="EMBL" id="MBA8810877.1"/>
    </source>
</evidence>
<accession>A0A7W3JDJ8</accession>
<evidence type="ECO:0000256" key="1">
    <source>
        <dbReference type="SAM" id="MobiDB-lite"/>
    </source>
</evidence>
<dbReference type="SUPFAM" id="SSF109854">
    <property type="entry name" value="DinB/YfiT-like putative metalloenzymes"/>
    <property type="match status" value="1"/>
</dbReference>
<dbReference type="InterPro" id="IPR007061">
    <property type="entry name" value="MST-like"/>
</dbReference>